<accession>A0A0U5HUJ3</accession>
<protein>
    <recommendedName>
        <fullName evidence="4">DUF47 family protein</fullName>
    </recommendedName>
</protein>
<dbReference type="RefSeq" id="WP_059056993.1">
    <property type="nucleotide sequence ID" value="NZ_CEML01000001.1"/>
</dbReference>
<proteinExistence type="inferred from homology"/>
<dbReference type="InterPro" id="IPR038078">
    <property type="entry name" value="PhoU-like_sf"/>
</dbReference>
<evidence type="ECO:0008006" key="4">
    <source>
        <dbReference type="Google" id="ProtNLM"/>
    </source>
</evidence>
<dbReference type="PANTHER" id="PTHR36536:SF3">
    <property type="entry name" value="UPF0111 PROTEIN HI_1603"/>
    <property type="match status" value="1"/>
</dbReference>
<name>A0A0U5HUJ3_9EURY</name>
<keyword evidence="3" id="KW-1185">Reference proteome</keyword>
<dbReference type="PANTHER" id="PTHR36536">
    <property type="entry name" value="UPF0111 PROTEIN HI_1603"/>
    <property type="match status" value="1"/>
</dbReference>
<dbReference type="GeneID" id="91110013"/>
<comment type="similarity">
    <text evidence="1">Belongs to the UPF0111 family.</text>
</comment>
<dbReference type="Gene3D" id="1.20.58.220">
    <property type="entry name" value="Phosphate transport system protein phou homolog 2, domain 2"/>
    <property type="match status" value="1"/>
</dbReference>
<dbReference type="KEGG" id="hhb:Hhub_2557"/>
<dbReference type="STRING" id="1407499.HHUB_2557"/>
<dbReference type="EMBL" id="LN831302">
    <property type="protein sequence ID" value="CQH57546.1"/>
    <property type="molecule type" value="Genomic_DNA"/>
</dbReference>
<dbReference type="InterPro" id="IPR018445">
    <property type="entry name" value="Put_Phosphate_transp_reg"/>
</dbReference>
<evidence type="ECO:0000313" key="3">
    <source>
        <dbReference type="Proteomes" id="UP000066737"/>
    </source>
</evidence>
<sequence>MSSKGTPEFSRRVVEQTDAYLETISECVDLLAELVEEYTAGDAARQLVEEIRARESECDGRSRRISALVTNTTVREFGIRNSRMHLNAEQVVRLYQLLDEIPNAAEEIAEALVTVTPARRRSCFRRYREMVSRVTEAMGALHDAVREFVRLLTSSTETGSIAEHVATVRAAESDCDDVRNAVVADVFADETVDQPMVYREFACLFDRLVDAMEDVTDQLVLLSSSEQWITAEPQQQ</sequence>
<reference evidence="3" key="1">
    <citation type="journal article" date="2016" name="Environ. Microbiol.">
        <title>The complete genome of a viable archaeum isolated from 123-million-year-old rock salt.</title>
        <authorList>
            <person name="Jaakkola S.T."/>
            <person name="Pfeiffer F."/>
            <person name="Ravantti J.J."/>
            <person name="Guo Q."/>
            <person name="Liu Y."/>
            <person name="Chen X."/>
            <person name="Ma H."/>
            <person name="Yang C."/>
            <person name="Oksanen H.M."/>
            <person name="Bamford D.H."/>
        </authorList>
    </citation>
    <scope>NUCLEOTIDE SEQUENCE</scope>
    <source>
        <strain evidence="3">JI20-1</strain>
    </source>
</reference>
<dbReference type="InterPro" id="IPR002727">
    <property type="entry name" value="DUF47"/>
</dbReference>
<dbReference type="Pfam" id="PF01865">
    <property type="entry name" value="PhoU_div"/>
    <property type="match status" value="1"/>
</dbReference>
<organism evidence="2 3">
    <name type="scientific">Halobacterium hubeiense</name>
    <dbReference type="NCBI Taxonomy" id="1407499"/>
    <lineage>
        <taxon>Archaea</taxon>
        <taxon>Methanobacteriati</taxon>
        <taxon>Methanobacteriota</taxon>
        <taxon>Stenosarchaea group</taxon>
        <taxon>Halobacteria</taxon>
        <taxon>Halobacteriales</taxon>
        <taxon>Halobacteriaceae</taxon>
        <taxon>Halobacterium</taxon>
    </lineage>
</organism>
<dbReference type="AlphaFoldDB" id="A0A0U5HUJ3"/>
<gene>
    <name evidence="2" type="ORF">HHUB_2557</name>
</gene>
<evidence type="ECO:0000313" key="2">
    <source>
        <dbReference type="EMBL" id="CQH57546.1"/>
    </source>
</evidence>
<dbReference type="OrthoDB" id="337588at2157"/>
<dbReference type="Proteomes" id="UP000066737">
    <property type="component" value="Chromosome I"/>
</dbReference>
<evidence type="ECO:0000256" key="1">
    <source>
        <dbReference type="ARBA" id="ARBA00008591"/>
    </source>
</evidence>